<comment type="caution">
    <text evidence="1">The sequence shown here is derived from an EMBL/GenBank/DDBJ whole genome shotgun (WGS) entry which is preliminary data.</text>
</comment>
<proteinExistence type="predicted"/>
<dbReference type="AlphaFoldDB" id="A0A1A9QCX7"/>
<dbReference type="EMBL" id="LWUJ01000011">
    <property type="protein sequence ID" value="OAL10327.1"/>
    <property type="molecule type" value="Genomic_DNA"/>
</dbReference>
<protein>
    <submittedName>
        <fullName evidence="1">Uncharacterized protein</fullName>
    </submittedName>
</protein>
<name>A0A1A9QCX7_9MOLU</name>
<accession>A0A1A9QCX7</accession>
<dbReference type="RefSeq" id="WP_187150169.1">
    <property type="nucleotide sequence ID" value="NZ_LWUJ01000011.1"/>
</dbReference>
<dbReference type="Proteomes" id="UP000077623">
    <property type="component" value="Unassembled WGS sequence"/>
</dbReference>
<evidence type="ECO:0000313" key="2">
    <source>
        <dbReference type="Proteomes" id="UP000077623"/>
    </source>
</evidence>
<sequence length="81" mass="9709">MAKPLEEKYKSWFELQNSLDNFYPLAYLVEGKGEFEQTKVASRLGGLCSTKKITSWGWQLPKFIWYGEEHKEIGYFYPYWK</sequence>
<evidence type="ECO:0000313" key="1">
    <source>
        <dbReference type="EMBL" id="OAL10327.1"/>
    </source>
</evidence>
<gene>
    <name evidence="1" type="ORF">A6V39_02720</name>
</gene>
<organism evidence="1 2">
    <name type="scientific">Candidatus Mycoplasma haematobovis</name>
    <dbReference type="NCBI Taxonomy" id="432608"/>
    <lineage>
        <taxon>Bacteria</taxon>
        <taxon>Bacillati</taxon>
        <taxon>Mycoplasmatota</taxon>
        <taxon>Mollicutes</taxon>
        <taxon>Mycoplasmataceae</taxon>
        <taxon>Mycoplasma</taxon>
    </lineage>
</organism>
<reference evidence="2" key="1">
    <citation type="submission" date="2016-04" db="EMBL/GenBank/DDBJ databases">
        <authorList>
            <person name="Quiroz-Castaneda R.E."/>
            <person name="Martinez-Ocampo F."/>
        </authorList>
    </citation>
    <scope>NUCLEOTIDE SEQUENCE [LARGE SCALE GENOMIC DNA]</scope>
    <source>
        <strain evidence="2">INIFAP01</strain>
    </source>
</reference>
<keyword evidence="2" id="KW-1185">Reference proteome</keyword>